<evidence type="ECO:0000313" key="1">
    <source>
        <dbReference type="EMBL" id="KAF9786916.1"/>
    </source>
</evidence>
<accession>A0A9P6L8M3</accession>
<dbReference type="Proteomes" id="UP000736335">
    <property type="component" value="Unassembled WGS sequence"/>
</dbReference>
<dbReference type="InterPro" id="IPR032710">
    <property type="entry name" value="NTF2-like_dom_sf"/>
</dbReference>
<dbReference type="EMBL" id="WIUZ02000005">
    <property type="protein sequence ID" value="KAF9786916.1"/>
    <property type="molecule type" value="Genomic_DNA"/>
</dbReference>
<dbReference type="Gene3D" id="3.10.450.50">
    <property type="match status" value="1"/>
</dbReference>
<gene>
    <name evidence="1" type="ORF">BJ322DRAFT_1107010</name>
</gene>
<dbReference type="OrthoDB" id="3758478at2759"/>
<name>A0A9P6L8M3_9AGAM</name>
<evidence type="ECO:0000313" key="2">
    <source>
        <dbReference type="Proteomes" id="UP000736335"/>
    </source>
</evidence>
<sequence length="147" mass="16486">MASPSGQGLDTPQVQFVLKFFDHLSARNLGAAFSLLSETLVYEMWPASLAHSPRTKSEYKALLDTNPDRDVKFEILETIESPGKVVVTLIIVSLTGGRYSKESCYIFTLGFDRNGSRTILHIKEIVDSKAATDIHREERERLLEQNA</sequence>
<dbReference type="AlphaFoldDB" id="A0A9P6L8M3"/>
<keyword evidence="2" id="KW-1185">Reference proteome</keyword>
<comment type="caution">
    <text evidence="1">The sequence shown here is derived from an EMBL/GenBank/DDBJ whole genome shotgun (WGS) entry which is preliminary data.</text>
</comment>
<reference evidence="1" key="2">
    <citation type="submission" date="2020-11" db="EMBL/GenBank/DDBJ databases">
        <authorList>
            <consortium name="DOE Joint Genome Institute"/>
            <person name="Kuo A."/>
            <person name="Miyauchi S."/>
            <person name="Kiss E."/>
            <person name="Drula E."/>
            <person name="Kohler A."/>
            <person name="Sanchez-Garcia M."/>
            <person name="Andreopoulos B."/>
            <person name="Barry K.W."/>
            <person name="Bonito G."/>
            <person name="Buee M."/>
            <person name="Carver A."/>
            <person name="Chen C."/>
            <person name="Cichocki N."/>
            <person name="Clum A."/>
            <person name="Culley D."/>
            <person name="Crous P.W."/>
            <person name="Fauchery L."/>
            <person name="Girlanda M."/>
            <person name="Hayes R."/>
            <person name="Keri Z."/>
            <person name="Labutti K."/>
            <person name="Lipzen A."/>
            <person name="Lombard V."/>
            <person name="Magnuson J."/>
            <person name="Maillard F."/>
            <person name="Morin E."/>
            <person name="Murat C."/>
            <person name="Nolan M."/>
            <person name="Ohm R."/>
            <person name="Pangilinan J."/>
            <person name="Pereira M."/>
            <person name="Perotto S."/>
            <person name="Peter M."/>
            <person name="Riley R."/>
            <person name="Sitrit Y."/>
            <person name="Stielow B."/>
            <person name="Szollosi G."/>
            <person name="Zifcakova L."/>
            <person name="Stursova M."/>
            <person name="Spatafora J.W."/>
            <person name="Tedersoo L."/>
            <person name="Vaario L.-M."/>
            <person name="Yamada A."/>
            <person name="Yan M."/>
            <person name="Wang P."/>
            <person name="Xu J."/>
            <person name="Bruns T."/>
            <person name="Baldrian P."/>
            <person name="Vilgalys R."/>
            <person name="Henrissat B."/>
            <person name="Grigoriev I.V."/>
            <person name="Hibbett D."/>
            <person name="Nagy L.G."/>
            <person name="Martin F.M."/>
        </authorList>
    </citation>
    <scope>NUCLEOTIDE SEQUENCE</scope>
    <source>
        <strain evidence="1">UH-Tt-Lm1</strain>
    </source>
</reference>
<protein>
    <recommendedName>
        <fullName evidence="3">SnoaL-like domain-containing protein</fullName>
    </recommendedName>
</protein>
<proteinExistence type="predicted"/>
<reference evidence="1" key="1">
    <citation type="journal article" date="2020" name="Nat. Commun.">
        <title>Large-scale genome sequencing of mycorrhizal fungi provides insights into the early evolution of symbiotic traits.</title>
        <authorList>
            <person name="Miyauchi S."/>
            <person name="Kiss E."/>
            <person name="Kuo A."/>
            <person name="Drula E."/>
            <person name="Kohler A."/>
            <person name="Sanchez-Garcia M."/>
            <person name="Morin E."/>
            <person name="Andreopoulos B."/>
            <person name="Barry K.W."/>
            <person name="Bonito G."/>
            <person name="Buee M."/>
            <person name="Carver A."/>
            <person name="Chen C."/>
            <person name="Cichocki N."/>
            <person name="Clum A."/>
            <person name="Culley D."/>
            <person name="Crous P.W."/>
            <person name="Fauchery L."/>
            <person name="Girlanda M."/>
            <person name="Hayes R.D."/>
            <person name="Keri Z."/>
            <person name="LaButti K."/>
            <person name="Lipzen A."/>
            <person name="Lombard V."/>
            <person name="Magnuson J."/>
            <person name="Maillard F."/>
            <person name="Murat C."/>
            <person name="Nolan M."/>
            <person name="Ohm R.A."/>
            <person name="Pangilinan J."/>
            <person name="Pereira M.F."/>
            <person name="Perotto S."/>
            <person name="Peter M."/>
            <person name="Pfister S."/>
            <person name="Riley R."/>
            <person name="Sitrit Y."/>
            <person name="Stielow J.B."/>
            <person name="Szollosi G."/>
            <person name="Zifcakova L."/>
            <person name="Stursova M."/>
            <person name="Spatafora J.W."/>
            <person name="Tedersoo L."/>
            <person name="Vaario L.M."/>
            <person name="Yamada A."/>
            <person name="Yan M."/>
            <person name="Wang P."/>
            <person name="Xu J."/>
            <person name="Bruns T."/>
            <person name="Baldrian P."/>
            <person name="Vilgalys R."/>
            <person name="Dunand C."/>
            <person name="Henrissat B."/>
            <person name="Grigoriev I.V."/>
            <person name="Hibbett D."/>
            <person name="Nagy L.G."/>
            <person name="Martin F.M."/>
        </authorList>
    </citation>
    <scope>NUCLEOTIDE SEQUENCE</scope>
    <source>
        <strain evidence="1">UH-Tt-Lm1</strain>
    </source>
</reference>
<organism evidence="1 2">
    <name type="scientific">Thelephora terrestris</name>
    <dbReference type="NCBI Taxonomy" id="56493"/>
    <lineage>
        <taxon>Eukaryota</taxon>
        <taxon>Fungi</taxon>
        <taxon>Dikarya</taxon>
        <taxon>Basidiomycota</taxon>
        <taxon>Agaricomycotina</taxon>
        <taxon>Agaricomycetes</taxon>
        <taxon>Thelephorales</taxon>
        <taxon>Thelephoraceae</taxon>
        <taxon>Thelephora</taxon>
    </lineage>
</organism>
<evidence type="ECO:0008006" key="3">
    <source>
        <dbReference type="Google" id="ProtNLM"/>
    </source>
</evidence>
<dbReference type="SUPFAM" id="SSF54427">
    <property type="entry name" value="NTF2-like"/>
    <property type="match status" value="1"/>
</dbReference>